<gene>
    <name evidence="1" type="ORF">CCUR1050_LOCUS17281</name>
</gene>
<organism evidence="1">
    <name type="scientific">Cryptomonas curvata</name>
    <dbReference type="NCBI Taxonomy" id="233186"/>
    <lineage>
        <taxon>Eukaryota</taxon>
        <taxon>Cryptophyceae</taxon>
        <taxon>Cryptomonadales</taxon>
        <taxon>Cryptomonadaceae</taxon>
        <taxon>Cryptomonas</taxon>
    </lineage>
</organism>
<reference evidence="1" key="1">
    <citation type="submission" date="2021-01" db="EMBL/GenBank/DDBJ databases">
        <authorList>
            <person name="Corre E."/>
            <person name="Pelletier E."/>
            <person name="Niang G."/>
            <person name="Scheremetjew M."/>
            <person name="Finn R."/>
            <person name="Kale V."/>
            <person name="Holt S."/>
            <person name="Cochrane G."/>
            <person name="Meng A."/>
            <person name="Brown T."/>
            <person name="Cohen L."/>
        </authorList>
    </citation>
    <scope>NUCLEOTIDE SEQUENCE</scope>
    <source>
        <strain evidence="1">CCAP979/52</strain>
    </source>
</reference>
<dbReference type="EMBL" id="HBEZ01031171">
    <property type="protein sequence ID" value="CAD8639597.1"/>
    <property type="molecule type" value="Transcribed_RNA"/>
</dbReference>
<dbReference type="AlphaFoldDB" id="A0A7S0QN74"/>
<proteinExistence type="predicted"/>
<accession>A0A7S0QN74</accession>
<evidence type="ECO:0000313" key="1">
    <source>
        <dbReference type="EMBL" id="CAD8639597.1"/>
    </source>
</evidence>
<sequence length="191" mass="20927">MTTAAEINLSTKPPSSDQLRSKSCCVKDSCDFQTVGSHISNWFFVEELTRTVGAETADRWVRHQTVNASRLKRCRSNPAKPSPLSSLTVSPTLSSTSFRSHLGGNQSMREMTTIKDEAADMSFPQQPKTSILSDLPCFRDTSSFLPSQSRQPRSSCGAAASISALCDRRVLPDREARLGLLFTDAAHTVLD</sequence>
<name>A0A7S0QN74_9CRYP</name>
<protein>
    <submittedName>
        <fullName evidence="1">Uncharacterized protein</fullName>
    </submittedName>
</protein>